<dbReference type="AlphaFoldDB" id="A0A9D2BZT5"/>
<comment type="caution">
    <text evidence="2">The sequence shown here is derived from an EMBL/GenBank/DDBJ whole genome shotgun (WGS) entry which is preliminary data.</text>
</comment>
<reference evidence="2" key="1">
    <citation type="journal article" date="2021" name="PeerJ">
        <title>Extensive microbial diversity within the chicken gut microbiome revealed by metagenomics and culture.</title>
        <authorList>
            <person name="Gilroy R."/>
            <person name="Ravi A."/>
            <person name="Getino M."/>
            <person name="Pursley I."/>
            <person name="Horton D.L."/>
            <person name="Alikhan N.F."/>
            <person name="Baker D."/>
            <person name="Gharbi K."/>
            <person name="Hall N."/>
            <person name="Watson M."/>
            <person name="Adriaenssens E.M."/>
            <person name="Foster-Nyarko E."/>
            <person name="Jarju S."/>
            <person name="Secka A."/>
            <person name="Antonio M."/>
            <person name="Oren A."/>
            <person name="Chaudhuri R.R."/>
            <person name="La Ragione R."/>
            <person name="Hildebrand F."/>
            <person name="Pallen M.J."/>
        </authorList>
    </citation>
    <scope>NUCLEOTIDE SEQUENCE</scope>
    <source>
        <strain evidence="2">1282</strain>
    </source>
</reference>
<evidence type="ECO:0000313" key="2">
    <source>
        <dbReference type="EMBL" id="HIY26483.1"/>
    </source>
</evidence>
<accession>A0A9D2BZT5</accession>
<evidence type="ECO:0000313" key="3">
    <source>
        <dbReference type="Proteomes" id="UP000823915"/>
    </source>
</evidence>
<feature type="transmembrane region" description="Helical" evidence="1">
    <location>
        <begin position="6"/>
        <end position="26"/>
    </location>
</feature>
<keyword evidence="1" id="KW-1133">Transmembrane helix</keyword>
<feature type="transmembrane region" description="Helical" evidence="1">
    <location>
        <begin position="62"/>
        <end position="81"/>
    </location>
</feature>
<feature type="transmembrane region" description="Helical" evidence="1">
    <location>
        <begin position="93"/>
        <end position="111"/>
    </location>
</feature>
<organism evidence="2 3">
    <name type="scientific">Candidatus Acutalibacter pullistercoris</name>
    <dbReference type="NCBI Taxonomy" id="2838418"/>
    <lineage>
        <taxon>Bacteria</taxon>
        <taxon>Bacillati</taxon>
        <taxon>Bacillota</taxon>
        <taxon>Clostridia</taxon>
        <taxon>Eubacteriales</taxon>
        <taxon>Acutalibacteraceae</taxon>
        <taxon>Acutalibacter</taxon>
    </lineage>
</organism>
<keyword evidence="1" id="KW-0472">Membrane</keyword>
<proteinExistence type="predicted"/>
<feature type="transmembrane region" description="Helical" evidence="1">
    <location>
        <begin position="33"/>
        <end position="56"/>
    </location>
</feature>
<sequence length="112" mass="11932">MREGFLALAGAFFLTVVLEGGAVFLLTRKGRPVYVSFLCNLLTNPAANALVAGAVLWLGEGAYFPCLLAVELAVVGAEAWVWRLLLGFPWNRALGWSAGLNAFSCLAGLVIF</sequence>
<evidence type="ECO:0000256" key="1">
    <source>
        <dbReference type="SAM" id="Phobius"/>
    </source>
</evidence>
<dbReference type="EMBL" id="DXDU01000078">
    <property type="protein sequence ID" value="HIY26483.1"/>
    <property type="molecule type" value="Genomic_DNA"/>
</dbReference>
<keyword evidence="1" id="KW-0812">Transmembrane</keyword>
<gene>
    <name evidence="2" type="ORF">H9838_04820</name>
</gene>
<protein>
    <submittedName>
        <fullName evidence="2">Uncharacterized protein</fullName>
    </submittedName>
</protein>
<reference evidence="2" key="2">
    <citation type="submission" date="2021-04" db="EMBL/GenBank/DDBJ databases">
        <authorList>
            <person name="Gilroy R."/>
        </authorList>
    </citation>
    <scope>NUCLEOTIDE SEQUENCE</scope>
    <source>
        <strain evidence="2">1282</strain>
    </source>
</reference>
<dbReference type="Proteomes" id="UP000823915">
    <property type="component" value="Unassembled WGS sequence"/>
</dbReference>
<name>A0A9D2BZT5_9FIRM</name>